<dbReference type="PANTHER" id="PTHR33678">
    <property type="entry name" value="BLL1576 PROTEIN"/>
    <property type="match status" value="1"/>
</dbReference>
<dbReference type="AlphaFoldDB" id="X1KPV5"/>
<sequence>MDLGVDISQGQVSRILTEQKEGFHLEKEGVLCAGLDVSDYINVDDTGARHAGKNGYCTHIGNEFFAWFESTGSKSRINFMELLRKSHGDYVINDDAIEYIKQQSFPQPLLALLATDVNKHFETKEDWLQHLEQLAITKKRHVRIATEGALLGSVLYHGFSKELVILSDDAGQFNILLHALCWIHAERTIHKLIPCSEEEGQAIDDIRDRIWDLYRDLKAYKYAPDEETKTDLEKRFDEIFATQTCSEVLNAALCRLANNKEELLMVLNRPDIPLHNNLSERDIREYVKKRKISGSTRSDAGRRCRDTFTSLKKTCRKLGLSFWDYLYDRVSKTNKIPPLPELIRTRARSS</sequence>
<evidence type="ECO:0000259" key="1">
    <source>
        <dbReference type="Pfam" id="PF03050"/>
    </source>
</evidence>
<comment type="caution">
    <text evidence="2">The sequence shown here is derived from an EMBL/GenBank/DDBJ whole genome shotgun (WGS) entry which is preliminary data.</text>
</comment>
<dbReference type="InterPro" id="IPR052344">
    <property type="entry name" value="Transposase-related"/>
</dbReference>
<dbReference type="Pfam" id="PF03050">
    <property type="entry name" value="DDE_Tnp_IS66"/>
    <property type="match status" value="1"/>
</dbReference>
<dbReference type="EMBL" id="BARV01001392">
    <property type="protein sequence ID" value="GAH95660.1"/>
    <property type="molecule type" value="Genomic_DNA"/>
</dbReference>
<gene>
    <name evidence="2" type="ORF">S06H3_04076</name>
</gene>
<protein>
    <recommendedName>
        <fullName evidence="1">Transposase IS66 central domain-containing protein</fullName>
    </recommendedName>
</protein>
<accession>X1KPV5</accession>
<dbReference type="InterPro" id="IPR004291">
    <property type="entry name" value="Transposase_IS66_central"/>
</dbReference>
<name>X1KPV5_9ZZZZ</name>
<evidence type="ECO:0000313" key="2">
    <source>
        <dbReference type="EMBL" id="GAH95660.1"/>
    </source>
</evidence>
<reference evidence="2" key="1">
    <citation type="journal article" date="2014" name="Front. Microbiol.">
        <title>High frequency of phylogenetically diverse reductive dehalogenase-homologous genes in deep subseafloor sedimentary metagenomes.</title>
        <authorList>
            <person name="Kawai M."/>
            <person name="Futagami T."/>
            <person name="Toyoda A."/>
            <person name="Takaki Y."/>
            <person name="Nishi S."/>
            <person name="Hori S."/>
            <person name="Arai W."/>
            <person name="Tsubouchi T."/>
            <person name="Morono Y."/>
            <person name="Uchiyama I."/>
            <person name="Ito T."/>
            <person name="Fujiyama A."/>
            <person name="Inagaki F."/>
            <person name="Takami H."/>
        </authorList>
    </citation>
    <scope>NUCLEOTIDE SEQUENCE</scope>
    <source>
        <strain evidence="2">Expedition CK06-06</strain>
    </source>
</reference>
<organism evidence="2">
    <name type="scientific">marine sediment metagenome</name>
    <dbReference type="NCBI Taxonomy" id="412755"/>
    <lineage>
        <taxon>unclassified sequences</taxon>
        <taxon>metagenomes</taxon>
        <taxon>ecological metagenomes</taxon>
    </lineage>
</organism>
<feature type="domain" description="Transposase IS66 central" evidence="1">
    <location>
        <begin position="176"/>
        <end position="301"/>
    </location>
</feature>
<proteinExistence type="predicted"/>